<proteinExistence type="predicted"/>
<comment type="caution">
    <text evidence="1">The sequence shown here is derived from an EMBL/GenBank/DDBJ whole genome shotgun (WGS) entry which is preliminary data.</text>
</comment>
<name>A0ACD2HH66_9GAMM</name>
<reference evidence="1" key="1">
    <citation type="submission" date="2017-11" db="EMBL/GenBank/DDBJ databases">
        <title>Comparative genomic and phylogenomic analyses of the family Idiomarinaceae.</title>
        <authorList>
            <person name="Liu Y."/>
            <person name="Shao Z."/>
        </authorList>
    </citation>
    <scope>NUCLEOTIDE SEQUENCE</scope>
    <source>
        <strain evidence="1">PIN1</strain>
    </source>
</reference>
<evidence type="ECO:0000313" key="2">
    <source>
        <dbReference type="Proteomes" id="UP000293092"/>
    </source>
</evidence>
<protein>
    <submittedName>
        <fullName evidence="1">Uncharacterized protein</fullName>
    </submittedName>
</protein>
<keyword evidence="2" id="KW-1185">Reference proteome</keyword>
<dbReference type="Proteomes" id="UP000293092">
    <property type="component" value="Unassembled WGS sequence"/>
</dbReference>
<evidence type="ECO:0000313" key="1">
    <source>
        <dbReference type="EMBL" id="RZQ55592.1"/>
    </source>
</evidence>
<organism evidence="1 2">
    <name type="scientific">Pseudidiomarina tainanensis</name>
    <dbReference type="NCBI Taxonomy" id="502365"/>
    <lineage>
        <taxon>Bacteria</taxon>
        <taxon>Pseudomonadati</taxon>
        <taxon>Pseudomonadota</taxon>
        <taxon>Gammaproteobacteria</taxon>
        <taxon>Alteromonadales</taxon>
        <taxon>Idiomarinaceae</taxon>
        <taxon>Pseudidiomarina</taxon>
    </lineage>
</organism>
<sequence>METKMKIYVTDDFQMFMKKANITDEIVVKSAEEVVQGLHDGNLDMGKLFKKRIASPKQSKRDSNRSVVAVQGEESMFFIQGWRKSDIPKSGKEIPNKLLEVYKLFGASLRNATPKELQSSIDAGVLREVKHD</sequence>
<gene>
    <name evidence="1" type="ORF">CWI82_09440</name>
</gene>
<dbReference type="EMBL" id="PIQJ01000002">
    <property type="protein sequence ID" value="RZQ55592.1"/>
    <property type="molecule type" value="Genomic_DNA"/>
</dbReference>
<accession>A0ACD2HH66</accession>